<dbReference type="PANTHER" id="PTHR34819">
    <property type="entry name" value="LARGE CYSTEINE-RICH PERIPLASMIC PROTEIN OMCB"/>
    <property type="match status" value="1"/>
</dbReference>
<dbReference type="Proteomes" id="UP000317429">
    <property type="component" value="Chromosome"/>
</dbReference>
<feature type="compositionally biased region" description="Polar residues" evidence="1">
    <location>
        <begin position="360"/>
        <end position="370"/>
    </location>
</feature>
<dbReference type="Gene3D" id="2.60.40.10">
    <property type="entry name" value="Immunoglobulins"/>
    <property type="match status" value="2"/>
</dbReference>
<feature type="region of interest" description="Disordered" evidence="1">
    <location>
        <begin position="95"/>
        <end position="311"/>
    </location>
</feature>
<dbReference type="KEGG" id="pnd:Pla175_50160"/>
<feature type="region of interest" description="Disordered" evidence="1">
    <location>
        <begin position="341"/>
        <end position="384"/>
    </location>
</feature>
<dbReference type="InterPro" id="IPR051172">
    <property type="entry name" value="Chlamydia_OmcB"/>
</dbReference>
<organism evidence="3 4">
    <name type="scientific">Pirellulimonas nuda</name>
    <dbReference type="NCBI Taxonomy" id="2528009"/>
    <lineage>
        <taxon>Bacteria</taxon>
        <taxon>Pseudomonadati</taxon>
        <taxon>Planctomycetota</taxon>
        <taxon>Planctomycetia</taxon>
        <taxon>Pirellulales</taxon>
        <taxon>Lacipirellulaceae</taxon>
        <taxon>Pirellulimonas</taxon>
    </lineage>
</organism>
<dbReference type="AlphaFoldDB" id="A0A518DJG8"/>
<proteinExistence type="predicted"/>
<feature type="compositionally biased region" description="Low complexity" evidence="1">
    <location>
        <begin position="208"/>
        <end position="234"/>
    </location>
</feature>
<feature type="compositionally biased region" description="Low complexity" evidence="1">
    <location>
        <begin position="276"/>
        <end position="301"/>
    </location>
</feature>
<feature type="domain" description="DUF11" evidence="2">
    <location>
        <begin position="621"/>
        <end position="697"/>
    </location>
</feature>
<dbReference type="NCBIfam" id="TIGR01451">
    <property type="entry name" value="B_ant_repeat"/>
    <property type="match status" value="1"/>
</dbReference>
<reference evidence="3 4" key="1">
    <citation type="submission" date="2019-02" db="EMBL/GenBank/DDBJ databases">
        <title>Deep-cultivation of Planctomycetes and their phenomic and genomic characterization uncovers novel biology.</title>
        <authorList>
            <person name="Wiegand S."/>
            <person name="Jogler M."/>
            <person name="Boedeker C."/>
            <person name="Pinto D."/>
            <person name="Vollmers J."/>
            <person name="Rivas-Marin E."/>
            <person name="Kohn T."/>
            <person name="Peeters S.H."/>
            <person name="Heuer A."/>
            <person name="Rast P."/>
            <person name="Oberbeckmann S."/>
            <person name="Bunk B."/>
            <person name="Jeske O."/>
            <person name="Meyerdierks A."/>
            <person name="Storesund J.E."/>
            <person name="Kallscheuer N."/>
            <person name="Luecker S."/>
            <person name="Lage O.M."/>
            <person name="Pohl T."/>
            <person name="Merkel B.J."/>
            <person name="Hornburger P."/>
            <person name="Mueller R.-W."/>
            <person name="Bruemmer F."/>
            <person name="Labrenz M."/>
            <person name="Spormann A.M."/>
            <person name="Op den Camp H."/>
            <person name="Overmann J."/>
            <person name="Amann R."/>
            <person name="Jetten M.S.M."/>
            <person name="Mascher T."/>
            <person name="Medema M.H."/>
            <person name="Devos D.P."/>
            <person name="Kaster A.-K."/>
            <person name="Ovreas L."/>
            <person name="Rohde M."/>
            <person name="Galperin M.Y."/>
            <person name="Jogler C."/>
        </authorList>
    </citation>
    <scope>NUCLEOTIDE SEQUENCE [LARGE SCALE GENOMIC DNA]</scope>
    <source>
        <strain evidence="3 4">Pla175</strain>
    </source>
</reference>
<dbReference type="RefSeq" id="WP_145291754.1">
    <property type="nucleotide sequence ID" value="NZ_CP036291.1"/>
</dbReference>
<dbReference type="EMBL" id="CP036291">
    <property type="protein sequence ID" value="QDU91586.1"/>
    <property type="molecule type" value="Genomic_DNA"/>
</dbReference>
<dbReference type="Pfam" id="PF01345">
    <property type="entry name" value="DUF11"/>
    <property type="match status" value="4"/>
</dbReference>
<dbReference type="InterPro" id="IPR001434">
    <property type="entry name" value="OmcB-like_DUF11"/>
</dbReference>
<protein>
    <submittedName>
        <fullName evidence="3">Large cysteine-rich periplasmic protein OmcB</fullName>
    </submittedName>
</protein>
<gene>
    <name evidence="3" type="primary">omcB_3</name>
    <name evidence="3" type="ORF">Pla175_50160</name>
</gene>
<feature type="domain" description="DUF11" evidence="2">
    <location>
        <begin position="393"/>
        <end position="482"/>
    </location>
</feature>
<dbReference type="InterPro" id="IPR013783">
    <property type="entry name" value="Ig-like_fold"/>
</dbReference>
<accession>A0A518DJG8</accession>
<dbReference type="PANTHER" id="PTHR34819:SF3">
    <property type="entry name" value="CELL SURFACE PROTEIN"/>
    <property type="match status" value="1"/>
</dbReference>
<evidence type="ECO:0000259" key="2">
    <source>
        <dbReference type="Pfam" id="PF01345"/>
    </source>
</evidence>
<feature type="compositionally biased region" description="Basic and acidic residues" evidence="1">
    <location>
        <begin position="127"/>
        <end position="141"/>
    </location>
</feature>
<sequence>MSQAISYWKYGSMVLGATTATAGGVWGLLGIGVPTEPAAITAPADGDAPVAATGSGTAADALARGFAMATEPATLSSRSAGQDARYKPTPLAALPTLAEDEAPVARGQSPDPNDRYARASLASKPDGPQERDALGSQHRDALGSQQRYAFMPSDEPNPLRPAPEARPLAPADDAREAFEEPSADEVQPVRYDQPEASDAAAPPAGFSANPFARSADAAPAASAYGAAAPAGDAVPLPPMPGQAPGELQTIEPSEPARTFAEPAPQNALRAEPMPVATASPDAPAAFAAAAMSEPFAETAPPAEEPAPPMASLPMDAQPMEAQPMEAQPLESRPVPVEPMVPGPNSAESMGAGPLGAAPQPMQSHTPSASQLGDGKPGERALEGPQQPSLTIEKLTPAEVQVGSPAQFVIKVRNTGRRAAEDVTVTDQTPAGARLLATAPQAEASASGGLTWRLGTLSAGEEKTLTMELMPFEEGEIGSVASVRFAAQASARVVCTRPQLALRMTAPAKVLVGRQQVVTIELHNPGTGDAMNVELYEQVPENLRHAAGPALEFEVGTLKAGETRRMELVMTAEQAGRVTNVLTARADGGLEVDQRVEFDIVAPGLALALSGPSKRYLDRPGTYTVSIENPGTAATKDIQLAAYLPQGMKFVKANNLGEYDPAQHAVLWSLAELPEGGSGAVEVTAVPTAPGDLTLRVEGRAREGLSDESAQQVRVEGIAAIAFSVRDLQDPIEVGGQTGYEVRLTNQGSKAAMNVQVKAIAPAGLQLVSAEGPARHAIRGAEVVFEPIRSLEPQAEVVFQVVAQGATAGDQRMTIEVHSDDLQQPVRKEESTRVFGDE</sequence>
<feature type="domain" description="DUF11" evidence="2">
    <location>
        <begin position="730"/>
        <end position="827"/>
    </location>
</feature>
<evidence type="ECO:0000256" key="1">
    <source>
        <dbReference type="SAM" id="MobiDB-lite"/>
    </source>
</evidence>
<dbReference type="OrthoDB" id="282600at2"/>
<evidence type="ECO:0000313" key="4">
    <source>
        <dbReference type="Proteomes" id="UP000317429"/>
    </source>
</evidence>
<name>A0A518DJG8_9BACT</name>
<feature type="domain" description="DUF11" evidence="2">
    <location>
        <begin position="500"/>
        <end position="585"/>
    </location>
</feature>
<dbReference type="InterPro" id="IPR047589">
    <property type="entry name" value="DUF11_rpt"/>
</dbReference>
<keyword evidence="4" id="KW-1185">Reference proteome</keyword>
<evidence type="ECO:0000313" key="3">
    <source>
        <dbReference type="EMBL" id="QDU91586.1"/>
    </source>
</evidence>